<evidence type="ECO:0000256" key="3">
    <source>
        <dbReference type="ARBA" id="ARBA00012206"/>
    </source>
</evidence>
<proteinExistence type="inferred from homology"/>
<keyword evidence="5 13" id="KW-0808">Transferase</keyword>
<evidence type="ECO:0000256" key="1">
    <source>
        <dbReference type="ARBA" id="ARBA00001947"/>
    </source>
</evidence>
<keyword evidence="7" id="KW-0862">Zinc</keyword>
<evidence type="ECO:0000256" key="12">
    <source>
        <dbReference type="ARBA" id="ARBA00047589"/>
    </source>
</evidence>
<dbReference type="Pfam" id="PF06130">
    <property type="entry name" value="PTAC"/>
    <property type="match status" value="1"/>
</dbReference>
<evidence type="ECO:0000256" key="9">
    <source>
        <dbReference type="ARBA" id="ARBA00030044"/>
    </source>
</evidence>
<dbReference type="PANTHER" id="PTHR39453:SF1">
    <property type="entry name" value="PHOSPHATE PROPANOYLTRANSFERASE"/>
    <property type="match status" value="1"/>
</dbReference>
<dbReference type="PANTHER" id="PTHR39453">
    <property type="entry name" value="PHOSPHATE PROPANOYLTRANSFERASE"/>
    <property type="match status" value="1"/>
</dbReference>
<evidence type="ECO:0000313" key="13">
    <source>
        <dbReference type="EMBL" id="QMV43576.1"/>
    </source>
</evidence>
<dbReference type="EMBL" id="CP041969">
    <property type="protein sequence ID" value="QMV43576.1"/>
    <property type="molecule type" value="Genomic_DNA"/>
</dbReference>
<dbReference type="InterPro" id="IPR008300">
    <property type="entry name" value="PTAC"/>
</dbReference>
<comment type="catalytic activity">
    <reaction evidence="12">
        <text>propanoyl-CoA + phosphate = propanoyl phosphate + CoA</text>
        <dbReference type="Rhea" id="RHEA:28046"/>
        <dbReference type="ChEBI" id="CHEBI:43474"/>
        <dbReference type="ChEBI" id="CHEBI:57287"/>
        <dbReference type="ChEBI" id="CHEBI:57392"/>
        <dbReference type="ChEBI" id="CHEBI:58933"/>
        <dbReference type="EC" id="2.3.1.222"/>
    </reaction>
</comment>
<evidence type="ECO:0000256" key="7">
    <source>
        <dbReference type="ARBA" id="ARBA00022833"/>
    </source>
</evidence>
<comment type="cofactor">
    <cofactor evidence="1">
        <name>Zn(2+)</name>
        <dbReference type="ChEBI" id="CHEBI:29105"/>
    </cofactor>
</comment>
<dbReference type="AlphaFoldDB" id="A0A7G5C2Z2"/>
<evidence type="ECO:0000256" key="11">
    <source>
        <dbReference type="ARBA" id="ARBA00033077"/>
    </source>
</evidence>
<dbReference type="EC" id="2.3.1.222" evidence="3"/>
<sequence length="259" mass="27840">MAHITEASLRAMLGRGRGLPDPFPVRAGDKLTPAAADFLKQRNIVLTRSDRGNLADRALIPVGVSNRHVHLAPRHVEALFGEGYELKPLRELSQRGQYAAQETVAIVGPKGNIPGVRILGPARGETQVEISRTDSYRLGVQTPVRLSGDIRGTPGITLIGSAGTVVLSEGLIVARNHLHLSPEDAKRLQVGQGDRLMLRTNGDRPVIFAGVVARIDPRFTLDFHIDTDEANSSFLSNGDSVTLIGANGKLSDSVKEELS</sequence>
<keyword evidence="6" id="KW-0479">Metal-binding</keyword>
<organism evidence="13 14">
    <name type="scientific">Cohnella cholangitidis</name>
    <dbReference type="NCBI Taxonomy" id="2598458"/>
    <lineage>
        <taxon>Bacteria</taxon>
        <taxon>Bacillati</taxon>
        <taxon>Bacillota</taxon>
        <taxon>Bacilli</taxon>
        <taxon>Bacillales</taxon>
        <taxon>Paenibacillaceae</taxon>
        <taxon>Cohnella</taxon>
    </lineage>
</organism>
<keyword evidence="8" id="KW-0012">Acyltransferase</keyword>
<dbReference type="KEGG" id="cchl:FPL14_22135"/>
<gene>
    <name evidence="13" type="ORF">FPL14_22135</name>
</gene>
<comment type="similarity">
    <text evidence="2">Belongs to the PduL family.</text>
</comment>
<evidence type="ECO:0000256" key="8">
    <source>
        <dbReference type="ARBA" id="ARBA00023315"/>
    </source>
</evidence>
<evidence type="ECO:0000256" key="6">
    <source>
        <dbReference type="ARBA" id="ARBA00022723"/>
    </source>
</evidence>
<dbReference type="GO" id="GO:0046872">
    <property type="term" value="F:metal ion binding"/>
    <property type="evidence" value="ECO:0007669"/>
    <property type="project" value="UniProtKB-KW"/>
</dbReference>
<dbReference type="GO" id="GO:0016747">
    <property type="term" value="F:acyltransferase activity, transferring groups other than amino-acyl groups"/>
    <property type="evidence" value="ECO:0007669"/>
    <property type="project" value="InterPro"/>
</dbReference>
<keyword evidence="14" id="KW-1185">Reference proteome</keyword>
<accession>A0A7G5C2Z2</accession>
<protein>
    <recommendedName>
        <fullName evidence="4">Phosphate propanoyltransferase</fullName>
        <ecNumber evidence="3">2.3.1.222</ecNumber>
    </recommendedName>
    <alternativeName>
        <fullName evidence="10">Phosphate acyltransferase PduL</fullName>
    </alternativeName>
    <alternativeName>
        <fullName evidence="9">Phosphotransacylase PduL</fullName>
    </alternativeName>
    <alternativeName>
        <fullName evidence="11">Propanediol utilization protein PduL</fullName>
    </alternativeName>
</protein>
<evidence type="ECO:0000313" key="14">
    <source>
        <dbReference type="Proteomes" id="UP000515679"/>
    </source>
</evidence>
<dbReference type="RefSeq" id="WP_182299811.1">
    <property type="nucleotide sequence ID" value="NZ_CP041969.1"/>
</dbReference>
<evidence type="ECO:0000256" key="2">
    <source>
        <dbReference type="ARBA" id="ARBA00007342"/>
    </source>
</evidence>
<evidence type="ECO:0000256" key="4">
    <source>
        <dbReference type="ARBA" id="ARBA00020837"/>
    </source>
</evidence>
<dbReference type="Proteomes" id="UP000515679">
    <property type="component" value="Chromosome"/>
</dbReference>
<name>A0A7G5C2Z2_9BACL</name>
<reference evidence="13 14" key="1">
    <citation type="submission" date="2019-07" db="EMBL/GenBank/DDBJ databases">
        <authorList>
            <person name="Kim J.K."/>
            <person name="Cheong H.-M."/>
            <person name="Choi Y."/>
            <person name="Hwang K.J."/>
            <person name="Lee S."/>
            <person name="Choi C."/>
        </authorList>
    </citation>
    <scope>NUCLEOTIDE SEQUENCE [LARGE SCALE GENOMIC DNA]</scope>
    <source>
        <strain evidence="13 14">KS 22</strain>
    </source>
</reference>
<dbReference type="NCBIfam" id="NF011652">
    <property type="entry name" value="PRK15070.1"/>
    <property type="match status" value="1"/>
</dbReference>
<evidence type="ECO:0000256" key="10">
    <source>
        <dbReference type="ARBA" id="ARBA00030939"/>
    </source>
</evidence>
<evidence type="ECO:0000256" key="5">
    <source>
        <dbReference type="ARBA" id="ARBA00022679"/>
    </source>
</evidence>